<feature type="transmembrane region" description="Helical" evidence="5">
    <location>
        <begin position="232"/>
        <end position="251"/>
    </location>
</feature>
<gene>
    <name evidence="7" type="ORF">FJU08_13515</name>
</gene>
<keyword evidence="8" id="KW-1185">Reference proteome</keyword>
<protein>
    <submittedName>
        <fullName evidence="7">MFS transporter</fullName>
    </submittedName>
</protein>
<dbReference type="InterPro" id="IPR020846">
    <property type="entry name" value="MFS_dom"/>
</dbReference>
<feature type="transmembrane region" description="Helical" evidence="5">
    <location>
        <begin position="439"/>
        <end position="460"/>
    </location>
</feature>
<feature type="transmembrane region" description="Helical" evidence="5">
    <location>
        <begin position="208"/>
        <end position="226"/>
    </location>
</feature>
<reference evidence="7 8" key="1">
    <citation type="submission" date="2019-06" db="EMBL/GenBank/DDBJ databases">
        <authorList>
            <person name="Li M."/>
        </authorList>
    </citation>
    <scope>NUCLEOTIDE SEQUENCE [LARGE SCALE GENOMIC DNA]</scope>
    <source>
        <strain evidence="7 8">BGMRC2036</strain>
    </source>
</reference>
<feature type="transmembrane region" description="Helical" evidence="5">
    <location>
        <begin position="85"/>
        <end position="103"/>
    </location>
</feature>
<organism evidence="7 8">
    <name type="scientific">Martelella alba</name>
    <dbReference type="NCBI Taxonomy" id="2590451"/>
    <lineage>
        <taxon>Bacteria</taxon>
        <taxon>Pseudomonadati</taxon>
        <taxon>Pseudomonadota</taxon>
        <taxon>Alphaproteobacteria</taxon>
        <taxon>Hyphomicrobiales</taxon>
        <taxon>Aurantimonadaceae</taxon>
        <taxon>Martelella</taxon>
    </lineage>
</organism>
<evidence type="ECO:0000313" key="7">
    <source>
        <dbReference type="EMBL" id="TPW29811.1"/>
    </source>
</evidence>
<dbReference type="GO" id="GO:0022857">
    <property type="term" value="F:transmembrane transporter activity"/>
    <property type="evidence" value="ECO:0007669"/>
    <property type="project" value="InterPro"/>
</dbReference>
<feature type="transmembrane region" description="Helical" evidence="5">
    <location>
        <begin position="263"/>
        <end position="284"/>
    </location>
</feature>
<dbReference type="SUPFAM" id="SSF103473">
    <property type="entry name" value="MFS general substrate transporter"/>
    <property type="match status" value="1"/>
</dbReference>
<dbReference type="Pfam" id="PF07690">
    <property type="entry name" value="MFS_1"/>
    <property type="match status" value="1"/>
</dbReference>
<dbReference type="OrthoDB" id="9807274at2"/>
<dbReference type="Gene3D" id="1.20.1250.20">
    <property type="entry name" value="MFS general substrate transporter like domains"/>
    <property type="match status" value="2"/>
</dbReference>
<dbReference type="Proteomes" id="UP000318801">
    <property type="component" value="Unassembled WGS sequence"/>
</dbReference>
<dbReference type="AlphaFoldDB" id="A0A506U9N5"/>
<proteinExistence type="predicted"/>
<evidence type="ECO:0000313" key="8">
    <source>
        <dbReference type="Proteomes" id="UP000318801"/>
    </source>
</evidence>
<feature type="transmembrane region" description="Helical" evidence="5">
    <location>
        <begin position="17"/>
        <end position="42"/>
    </location>
</feature>
<dbReference type="InterPro" id="IPR036259">
    <property type="entry name" value="MFS_trans_sf"/>
</dbReference>
<dbReference type="EMBL" id="VHLG01000008">
    <property type="protein sequence ID" value="TPW29811.1"/>
    <property type="molecule type" value="Genomic_DNA"/>
</dbReference>
<feature type="transmembrane region" description="Helical" evidence="5">
    <location>
        <begin position="143"/>
        <end position="165"/>
    </location>
</feature>
<feature type="transmembrane region" description="Helical" evidence="5">
    <location>
        <begin position="402"/>
        <end position="427"/>
    </location>
</feature>
<feature type="transmembrane region" description="Helical" evidence="5">
    <location>
        <begin position="171"/>
        <end position="192"/>
    </location>
</feature>
<dbReference type="PANTHER" id="PTHR23501:SF154">
    <property type="entry name" value="MULTIDRUG-EFFLUX TRANSPORTER RV1634-RELATED"/>
    <property type="match status" value="1"/>
</dbReference>
<sequence length="486" mass="51303">MFESDNARWLDLARPPYLAVTTMISLGIGLLAFNSFLVSTALPSAVEEVGGAALMSWSITLYLVFSIVAGAGSALVKRRFGARRSLIAAAFLFILGTLLAGFAPSMEVILLGRVLQGAGEGIIAGISYALIPAYFPSRLIPRVFATEALVWAFCGFSGPFVAGALTEWVSWRFAFLINVPAALILIGLVLMAPRQQDEEAGDPVPPPFLRLGLLGIGMLLVSLIGLDGQPLAKIGLLVAALVVIALVFVLDRRSRFPVLPDQAFYLTTPLGLGLWTVVLMPLALSGNTVYVVFLLQELKGLSPLGAGGMNALMSLSWSLAAIIVSGIADRDWQRRLIAIGPLVLLGGSLVMLLAWWQESLVLIGLGQIFLGAAFGLSWGYLSQAMMDISPESSRDRTSVFLPTLQSVGFAFGAAFAGIVVNALGFAADADHATLRVAALGLYGFAAFLAVPGVIAAFRVIALLKAPSPSSDEAALVTALAKQKPRF</sequence>
<comment type="subcellular location">
    <subcellularLocation>
        <location evidence="1">Membrane</location>
        <topology evidence="1">Multi-pass membrane protein</topology>
    </subcellularLocation>
</comment>
<name>A0A506U9N5_9HYPH</name>
<feature type="transmembrane region" description="Helical" evidence="5">
    <location>
        <begin position="304"/>
        <end position="324"/>
    </location>
</feature>
<dbReference type="GO" id="GO:0005886">
    <property type="term" value="C:plasma membrane"/>
    <property type="evidence" value="ECO:0007669"/>
    <property type="project" value="TreeGrafter"/>
</dbReference>
<dbReference type="PANTHER" id="PTHR23501">
    <property type="entry name" value="MAJOR FACILITATOR SUPERFAMILY"/>
    <property type="match status" value="1"/>
</dbReference>
<keyword evidence="3 5" id="KW-1133">Transmembrane helix</keyword>
<comment type="caution">
    <text evidence="7">The sequence shown here is derived from an EMBL/GenBank/DDBJ whole genome shotgun (WGS) entry which is preliminary data.</text>
</comment>
<evidence type="ECO:0000256" key="1">
    <source>
        <dbReference type="ARBA" id="ARBA00004141"/>
    </source>
</evidence>
<keyword evidence="4 5" id="KW-0472">Membrane</keyword>
<dbReference type="PROSITE" id="PS50850">
    <property type="entry name" value="MFS"/>
    <property type="match status" value="1"/>
</dbReference>
<dbReference type="RefSeq" id="WP_141149534.1">
    <property type="nucleotide sequence ID" value="NZ_VHLG01000008.1"/>
</dbReference>
<dbReference type="InterPro" id="IPR011701">
    <property type="entry name" value="MFS"/>
</dbReference>
<feature type="transmembrane region" description="Helical" evidence="5">
    <location>
        <begin position="336"/>
        <end position="356"/>
    </location>
</feature>
<feature type="transmembrane region" description="Helical" evidence="5">
    <location>
        <begin position="109"/>
        <end position="131"/>
    </location>
</feature>
<evidence type="ECO:0000256" key="2">
    <source>
        <dbReference type="ARBA" id="ARBA00022692"/>
    </source>
</evidence>
<feature type="transmembrane region" description="Helical" evidence="5">
    <location>
        <begin position="362"/>
        <end position="381"/>
    </location>
</feature>
<evidence type="ECO:0000256" key="3">
    <source>
        <dbReference type="ARBA" id="ARBA00022989"/>
    </source>
</evidence>
<feature type="domain" description="Major facilitator superfamily (MFS) profile" evidence="6">
    <location>
        <begin position="20"/>
        <end position="464"/>
    </location>
</feature>
<keyword evidence="2 5" id="KW-0812">Transmembrane</keyword>
<accession>A0A506U9N5</accession>
<evidence type="ECO:0000256" key="5">
    <source>
        <dbReference type="SAM" id="Phobius"/>
    </source>
</evidence>
<evidence type="ECO:0000256" key="4">
    <source>
        <dbReference type="ARBA" id="ARBA00023136"/>
    </source>
</evidence>
<evidence type="ECO:0000259" key="6">
    <source>
        <dbReference type="PROSITE" id="PS50850"/>
    </source>
</evidence>
<feature type="transmembrane region" description="Helical" evidence="5">
    <location>
        <begin position="54"/>
        <end position="76"/>
    </location>
</feature>